<reference evidence="1" key="1">
    <citation type="submission" date="2014-09" db="EMBL/GenBank/DDBJ databases">
        <authorList>
            <person name="Magalhaes I.L.F."/>
            <person name="Oliveira U."/>
            <person name="Santos F.R."/>
            <person name="Vidigal T.H.D.A."/>
            <person name="Brescovit A.D."/>
            <person name="Santos A.J."/>
        </authorList>
    </citation>
    <scope>NUCLEOTIDE SEQUENCE</scope>
    <source>
        <tissue evidence="1">Shoot tissue taken approximately 20 cm above the soil surface</tissue>
    </source>
</reference>
<accession>A0A0A9G6N5</accession>
<dbReference type="AlphaFoldDB" id="A0A0A9G6N5"/>
<dbReference type="EMBL" id="GBRH01179685">
    <property type="protein sequence ID" value="JAE18211.1"/>
    <property type="molecule type" value="Transcribed_RNA"/>
</dbReference>
<organism evidence="1">
    <name type="scientific">Arundo donax</name>
    <name type="common">Giant reed</name>
    <name type="synonym">Donax arundinaceus</name>
    <dbReference type="NCBI Taxonomy" id="35708"/>
    <lineage>
        <taxon>Eukaryota</taxon>
        <taxon>Viridiplantae</taxon>
        <taxon>Streptophyta</taxon>
        <taxon>Embryophyta</taxon>
        <taxon>Tracheophyta</taxon>
        <taxon>Spermatophyta</taxon>
        <taxon>Magnoliopsida</taxon>
        <taxon>Liliopsida</taxon>
        <taxon>Poales</taxon>
        <taxon>Poaceae</taxon>
        <taxon>PACMAD clade</taxon>
        <taxon>Arundinoideae</taxon>
        <taxon>Arundineae</taxon>
        <taxon>Arundo</taxon>
    </lineage>
</organism>
<sequence>MLKRTYTHHKSSPKIVFKAHYRQACAQIGSDPLNHGNTLKANQASNQFGCDVRGWRCIVAFTNRRAR</sequence>
<evidence type="ECO:0000313" key="1">
    <source>
        <dbReference type="EMBL" id="JAE18211.1"/>
    </source>
</evidence>
<proteinExistence type="predicted"/>
<dbReference type="EMBL" id="GBRH01174689">
    <property type="protein sequence ID" value="JAE23207.1"/>
    <property type="molecule type" value="Transcribed_RNA"/>
</dbReference>
<reference evidence="1" key="2">
    <citation type="journal article" date="2015" name="Data Brief">
        <title>Shoot transcriptome of the giant reed, Arundo donax.</title>
        <authorList>
            <person name="Barrero R.A."/>
            <person name="Guerrero F.D."/>
            <person name="Moolhuijzen P."/>
            <person name="Goolsby J.A."/>
            <person name="Tidwell J."/>
            <person name="Bellgard S.E."/>
            <person name="Bellgard M.I."/>
        </authorList>
    </citation>
    <scope>NUCLEOTIDE SEQUENCE</scope>
    <source>
        <tissue evidence="1">Shoot tissue taken approximately 20 cm above the soil surface</tissue>
    </source>
</reference>
<protein>
    <submittedName>
        <fullName evidence="1">Uncharacterized protein</fullName>
    </submittedName>
</protein>
<name>A0A0A9G6N5_ARUDO</name>